<name>A0ABR1VN61_9PEZI</name>
<keyword evidence="4" id="KW-0560">Oxidoreductase</keyword>
<dbReference type="InterPro" id="IPR001128">
    <property type="entry name" value="Cyt_P450"/>
</dbReference>
<evidence type="ECO:0000256" key="4">
    <source>
        <dbReference type="ARBA" id="ARBA00023002"/>
    </source>
</evidence>
<sequence length="710" mass="79522">MALSIFNQFHKQEGPAATEAAAEALAKQITDSPEPQDALAHVHWDLLKFSYESPQSIDYALRVYQHTCGLLTDQFKNDYGTGAEAARRSLAMLLEQQVKPLNPYVNPEDVGGGVVERDWDYDGAEYANTTFKRAEILGESNQLGKAIRNVVELREERTRTVTAWAVEGRAHALGVAKAGVGDRADLPMHFDGLLKPAGMGHGYMNPWSKADFVAGCVGIRAAAKTFLDECSPEKRNELLESWKAELAEFLLEGNQATDDEHRKFRDGDFYVKYHAAWRRQAAIRGRACEPAVSYPTKEPFFGSDFQRSMYGDVSFLYRLHRRYGSAFQVRSWISLPVVCSIATENLRVINTSKDFGVEPMRLPGLEEFCGRGFITTDGDTWYHSRKLLKPSFDLSNIGDLRFLEKEVDRLLETLPDDNSIVDLQPLLYVTFLNSALHFVLGVDPSEQSSSAPLTPDTFVKSFHDALFTACFIDYYVGQTSEGDGEPRSKSLIRALTLQTDDPEFVRSQVIQAMMAAQDTTSELLTNALFLLARHPKYWEQLRLEFVGKQESNVTVETLLGCKLIENILHETLRIHPILPLLGRVSLRDTQLPVGGGPHQDSPVFIPKGTTVVMGYYALHRNPEVFGSDAEAFRPERWDSINPKQWEFLGFGSGNRACLGRQKAVIEASYVLARLAQKIEVLTSADSLEWKGEMKLTCKSANGCKVKVGRR</sequence>
<keyword evidence="3" id="KW-0479">Metal-binding</keyword>
<gene>
    <name evidence="7" type="ORF">PG996_006010</name>
</gene>
<dbReference type="InterPro" id="IPR036396">
    <property type="entry name" value="Cyt_P450_sf"/>
</dbReference>
<dbReference type="PRINTS" id="PR00463">
    <property type="entry name" value="EP450I"/>
</dbReference>
<dbReference type="Gene3D" id="1.10.630.10">
    <property type="entry name" value="Cytochrome P450"/>
    <property type="match status" value="1"/>
</dbReference>
<dbReference type="InterPro" id="IPR002401">
    <property type="entry name" value="Cyt_P450_E_grp-I"/>
</dbReference>
<comment type="cofactor">
    <cofactor evidence="1">
        <name>heme</name>
        <dbReference type="ChEBI" id="CHEBI:30413"/>
    </cofactor>
</comment>
<evidence type="ECO:0000256" key="5">
    <source>
        <dbReference type="ARBA" id="ARBA00023004"/>
    </source>
</evidence>
<dbReference type="PROSITE" id="PS00086">
    <property type="entry name" value="CYTOCHROME_P450"/>
    <property type="match status" value="1"/>
</dbReference>
<evidence type="ECO:0000256" key="3">
    <source>
        <dbReference type="ARBA" id="ARBA00022723"/>
    </source>
</evidence>
<evidence type="ECO:0000256" key="2">
    <source>
        <dbReference type="ARBA" id="ARBA00010617"/>
    </source>
</evidence>
<evidence type="ECO:0000256" key="1">
    <source>
        <dbReference type="ARBA" id="ARBA00001971"/>
    </source>
</evidence>
<proteinExistence type="inferred from homology"/>
<dbReference type="PANTHER" id="PTHR24287:SF17">
    <property type="entry name" value="P450, PUTATIVE (EUROFUNG)-RELATED"/>
    <property type="match status" value="1"/>
</dbReference>
<evidence type="ECO:0000256" key="6">
    <source>
        <dbReference type="ARBA" id="ARBA00023033"/>
    </source>
</evidence>
<dbReference type="PRINTS" id="PR00385">
    <property type="entry name" value="P450"/>
</dbReference>
<keyword evidence="5" id="KW-0408">Iron</keyword>
<comment type="caution">
    <text evidence="7">The sequence shown here is derived from an EMBL/GenBank/DDBJ whole genome shotgun (WGS) entry which is preliminary data.</text>
</comment>
<keyword evidence="6" id="KW-0503">Monooxygenase</keyword>
<dbReference type="InterPro" id="IPR047146">
    <property type="entry name" value="Cyt_P450_E_CYP52_fungi"/>
</dbReference>
<keyword evidence="8" id="KW-1185">Reference proteome</keyword>
<evidence type="ECO:0000313" key="8">
    <source>
        <dbReference type="Proteomes" id="UP001446871"/>
    </source>
</evidence>
<protein>
    <submittedName>
        <fullName evidence="7">Cytochrome P450</fullName>
    </submittedName>
</protein>
<dbReference type="EMBL" id="JAQQWM010000003">
    <property type="protein sequence ID" value="KAK8072662.1"/>
    <property type="molecule type" value="Genomic_DNA"/>
</dbReference>
<dbReference type="InterPro" id="IPR017972">
    <property type="entry name" value="Cyt_P450_CS"/>
</dbReference>
<comment type="similarity">
    <text evidence="2">Belongs to the cytochrome P450 family.</text>
</comment>
<dbReference type="PANTHER" id="PTHR24287">
    <property type="entry name" value="P450, PUTATIVE (EUROFUNG)-RELATED"/>
    <property type="match status" value="1"/>
</dbReference>
<dbReference type="SUPFAM" id="SSF48264">
    <property type="entry name" value="Cytochrome P450"/>
    <property type="match status" value="1"/>
</dbReference>
<organism evidence="7 8">
    <name type="scientific">Apiospora saccharicola</name>
    <dbReference type="NCBI Taxonomy" id="335842"/>
    <lineage>
        <taxon>Eukaryota</taxon>
        <taxon>Fungi</taxon>
        <taxon>Dikarya</taxon>
        <taxon>Ascomycota</taxon>
        <taxon>Pezizomycotina</taxon>
        <taxon>Sordariomycetes</taxon>
        <taxon>Xylariomycetidae</taxon>
        <taxon>Amphisphaeriales</taxon>
        <taxon>Apiosporaceae</taxon>
        <taxon>Apiospora</taxon>
    </lineage>
</organism>
<reference evidence="7 8" key="1">
    <citation type="submission" date="2023-01" db="EMBL/GenBank/DDBJ databases">
        <title>Analysis of 21 Apiospora genomes using comparative genomics revels a genus with tremendous synthesis potential of carbohydrate active enzymes and secondary metabolites.</title>
        <authorList>
            <person name="Sorensen T."/>
        </authorList>
    </citation>
    <scope>NUCLEOTIDE SEQUENCE [LARGE SCALE GENOMIC DNA]</scope>
    <source>
        <strain evidence="7 8">CBS 83171</strain>
    </source>
</reference>
<dbReference type="Proteomes" id="UP001446871">
    <property type="component" value="Unassembled WGS sequence"/>
</dbReference>
<evidence type="ECO:0000313" key="7">
    <source>
        <dbReference type="EMBL" id="KAK8072662.1"/>
    </source>
</evidence>
<accession>A0ABR1VN61</accession>
<dbReference type="Pfam" id="PF00067">
    <property type="entry name" value="p450"/>
    <property type="match status" value="1"/>
</dbReference>